<evidence type="ECO:0000256" key="1">
    <source>
        <dbReference type="SAM" id="SignalP"/>
    </source>
</evidence>
<keyword evidence="3" id="KW-1185">Reference proteome</keyword>
<proteinExistence type="predicted"/>
<keyword evidence="1" id="KW-0732">Signal</keyword>
<organism evidence="2 3">
    <name type="scientific">Streptomyces ficellus</name>
    <dbReference type="NCBI Taxonomy" id="1977088"/>
    <lineage>
        <taxon>Bacteria</taxon>
        <taxon>Bacillati</taxon>
        <taxon>Actinomycetota</taxon>
        <taxon>Actinomycetes</taxon>
        <taxon>Kitasatosporales</taxon>
        <taxon>Streptomycetaceae</taxon>
        <taxon>Streptomyces</taxon>
    </lineage>
</organism>
<reference evidence="2" key="1">
    <citation type="submission" date="2023-06" db="EMBL/GenBank/DDBJ databases">
        <title>WGS-Sequencing of Streptomyces ficellus isolate 21 collected from sand in Gara Djebilet Iron Mine in Algeria.</title>
        <authorList>
            <person name="Zegers G.P."/>
            <person name="Gomez A."/>
            <person name="Gueddou A."/>
            <person name="Zahara A.F."/>
            <person name="Worth M."/>
            <person name="Sevigny J.L."/>
            <person name="Tisa L."/>
        </authorList>
    </citation>
    <scope>NUCLEOTIDE SEQUENCE</scope>
    <source>
        <strain evidence="2">AS11</strain>
    </source>
</reference>
<comment type="caution">
    <text evidence="2">The sequence shown here is derived from an EMBL/GenBank/DDBJ whole genome shotgun (WGS) entry which is preliminary data.</text>
</comment>
<sequence>MITRTKLAALALTAGAVTVTGGATAPASVALSAPAAHSVVQPAGAAAPQGSAAAQSCLGTAKNYTSAPGGSGRNAHWPGTGKYAYASKNCADINLKVNHTRKVTVCFKKTGKCNGWKTAKKGQWKVVASGVRDGAGFYIQFQGANRSTGKIAY</sequence>
<accession>A0ABT7Z8N5</accession>
<protein>
    <recommendedName>
        <fullName evidence="4">Secreted protein</fullName>
    </recommendedName>
</protein>
<feature type="signal peptide" evidence="1">
    <location>
        <begin position="1"/>
        <end position="25"/>
    </location>
</feature>
<dbReference type="EMBL" id="JAUEPL010000025">
    <property type="protein sequence ID" value="MDN3295816.1"/>
    <property type="molecule type" value="Genomic_DNA"/>
</dbReference>
<dbReference type="Proteomes" id="UP001174050">
    <property type="component" value="Unassembled WGS sequence"/>
</dbReference>
<dbReference type="RefSeq" id="WP_290112967.1">
    <property type="nucleotide sequence ID" value="NZ_JAUEPL010000025.1"/>
</dbReference>
<evidence type="ECO:0000313" key="3">
    <source>
        <dbReference type="Proteomes" id="UP001174050"/>
    </source>
</evidence>
<name>A0ABT7Z8N5_9ACTN</name>
<evidence type="ECO:0008006" key="4">
    <source>
        <dbReference type="Google" id="ProtNLM"/>
    </source>
</evidence>
<feature type="chain" id="PRO_5045605245" description="Secreted protein" evidence="1">
    <location>
        <begin position="26"/>
        <end position="153"/>
    </location>
</feature>
<gene>
    <name evidence="2" type="ORF">QWM81_17515</name>
</gene>
<evidence type="ECO:0000313" key="2">
    <source>
        <dbReference type="EMBL" id="MDN3295816.1"/>
    </source>
</evidence>